<dbReference type="EMBL" id="JASSZA010000001">
    <property type="protein sequence ID" value="KAK2118745.1"/>
    <property type="molecule type" value="Genomic_DNA"/>
</dbReference>
<keyword evidence="3" id="KW-1185">Reference proteome</keyword>
<protein>
    <submittedName>
        <fullName evidence="2">Uncharacterized protein</fullName>
    </submittedName>
</protein>
<reference evidence="2 3" key="1">
    <citation type="submission" date="2023-05" db="EMBL/GenBank/DDBJ databases">
        <title>B98-5 Cell Line De Novo Hybrid Assembly: An Optical Mapping Approach.</title>
        <authorList>
            <person name="Kananen K."/>
            <person name="Auerbach J.A."/>
            <person name="Kautto E."/>
            <person name="Blachly J.S."/>
        </authorList>
    </citation>
    <scope>NUCLEOTIDE SEQUENCE [LARGE SCALE GENOMIC DNA]</scope>
    <source>
        <strain evidence="2">B95-8</strain>
        <tissue evidence="2">Cell line</tissue>
    </source>
</reference>
<sequence>SLNLRPPTGSQAGDTTVRNQGAAETHCAGKPRPHSDLPRRSKSPKLQTSARCTRAPEALVDGGPPRPRPLRGRSPRPPGPSPAPCPFAPDVGGSRPRPLTRYCRRPLGQAPPSARLLPGFLWSRAPLLTRLFQASSGIDSAPHRPLQAPPPVRLLRESCAPSPAPCPAAPGVRGSRPRLPHRCSRRSLAQAPPPARLLS</sequence>
<evidence type="ECO:0000313" key="3">
    <source>
        <dbReference type="Proteomes" id="UP001266305"/>
    </source>
</evidence>
<evidence type="ECO:0000313" key="2">
    <source>
        <dbReference type="EMBL" id="KAK2118745.1"/>
    </source>
</evidence>
<proteinExistence type="predicted"/>
<organism evidence="2 3">
    <name type="scientific">Saguinus oedipus</name>
    <name type="common">Cotton-top tamarin</name>
    <name type="synonym">Oedipomidas oedipus</name>
    <dbReference type="NCBI Taxonomy" id="9490"/>
    <lineage>
        <taxon>Eukaryota</taxon>
        <taxon>Metazoa</taxon>
        <taxon>Chordata</taxon>
        <taxon>Craniata</taxon>
        <taxon>Vertebrata</taxon>
        <taxon>Euteleostomi</taxon>
        <taxon>Mammalia</taxon>
        <taxon>Eutheria</taxon>
        <taxon>Euarchontoglires</taxon>
        <taxon>Primates</taxon>
        <taxon>Haplorrhini</taxon>
        <taxon>Platyrrhini</taxon>
        <taxon>Cebidae</taxon>
        <taxon>Callitrichinae</taxon>
        <taxon>Saguinus</taxon>
    </lineage>
</organism>
<feature type="non-terminal residue" evidence="2">
    <location>
        <position position="1"/>
    </location>
</feature>
<feature type="compositionally biased region" description="Basic residues" evidence="1">
    <location>
        <begin position="175"/>
        <end position="185"/>
    </location>
</feature>
<dbReference type="Proteomes" id="UP001266305">
    <property type="component" value="Unassembled WGS sequence"/>
</dbReference>
<comment type="caution">
    <text evidence="2">The sequence shown here is derived from an EMBL/GenBank/DDBJ whole genome shotgun (WGS) entry which is preliminary data.</text>
</comment>
<evidence type="ECO:0000256" key="1">
    <source>
        <dbReference type="SAM" id="MobiDB-lite"/>
    </source>
</evidence>
<feature type="region of interest" description="Disordered" evidence="1">
    <location>
        <begin position="159"/>
        <end position="199"/>
    </location>
</feature>
<name>A0ABQ9WAQ7_SAGOE</name>
<gene>
    <name evidence="2" type="ORF">P7K49_000131</name>
</gene>
<feature type="region of interest" description="Disordered" evidence="1">
    <location>
        <begin position="1"/>
        <end position="110"/>
    </location>
</feature>
<feature type="compositionally biased region" description="Polar residues" evidence="1">
    <location>
        <begin position="1"/>
        <end position="19"/>
    </location>
</feature>
<feature type="compositionally biased region" description="Pro residues" evidence="1">
    <location>
        <begin position="75"/>
        <end position="87"/>
    </location>
</feature>
<feature type="non-terminal residue" evidence="2">
    <location>
        <position position="199"/>
    </location>
</feature>
<accession>A0ABQ9WAQ7</accession>